<gene>
    <name evidence="2" type="primary">Cnig_chr_IV.g12224</name>
    <name evidence="2" type="ORF">B9Z55_012224</name>
</gene>
<comment type="caution">
    <text evidence="2">The sequence shown here is derived from an EMBL/GenBank/DDBJ whole genome shotgun (WGS) entry which is preliminary data.</text>
</comment>
<protein>
    <submittedName>
        <fullName evidence="2">Uncharacterized protein</fullName>
    </submittedName>
</protein>
<keyword evidence="3" id="KW-1185">Reference proteome</keyword>
<feature type="compositionally biased region" description="Basic and acidic residues" evidence="1">
    <location>
        <begin position="13"/>
        <end position="58"/>
    </location>
</feature>
<proteinExistence type="predicted"/>
<feature type="region of interest" description="Disordered" evidence="1">
    <location>
        <begin position="1"/>
        <end position="85"/>
    </location>
</feature>
<dbReference type="AlphaFoldDB" id="A0A2G5TW79"/>
<feature type="region of interest" description="Disordered" evidence="1">
    <location>
        <begin position="143"/>
        <end position="163"/>
    </location>
</feature>
<organism evidence="2 3">
    <name type="scientific">Caenorhabditis nigoni</name>
    <dbReference type="NCBI Taxonomy" id="1611254"/>
    <lineage>
        <taxon>Eukaryota</taxon>
        <taxon>Metazoa</taxon>
        <taxon>Ecdysozoa</taxon>
        <taxon>Nematoda</taxon>
        <taxon>Chromadorea</taxon>
        <taxon>Rhabditida</taxon>
        <taxon>Rhabditina</taxon>
        <taxon>Rhabditomorpha</taxon>
        <taxon>Rhabditoidea</taxon>
        <taxon>Rhabditidae</taxon>
        <taxon>Peloderinae</taxon>
        <taxon>Caenorhabditis</taxon>
    </lineage>
</organism>
<name>A0A2G5TW79_9PELO</name>
<evidence type="ECO:0000256" key="1">
    <source>
        <dbReference type="SAM" id="MobiDB-lite"/>
    </source>
</evidence>
<sequence length="240" mass="26470">MSNREPSPNPIDQEPKKVAPKEGKDCVSPMEPKKLEAVAPCEHKKKEMGAPMEKKSDEGEVAPLEQEKNDGGEEEQKLGCSGTPKSRWWQMPPRVQLCVSTVKVDDEKFHFVVVDTDPFTFVNQAPLEYYKIDGSKLVKTTVNDLGSGSSKKPKKGKGKKEPVSITSVSTKVFERRVVKGAGNPNMICGCNPKYRLTIEEGGIHSNAEACKGYGIGGEIAERMWMSQDIDGMTLNEDLLQ</sequence>
<feature type="compositionally biased region" description="Basic and acidic residues" evidence="1">
    <location>
        <begin position="65"/>
        <end position="77"/>
    </location>
</feature>
<reference evidence="3" key="1">
    <citation type="submission" date="2017-10" db="EMBL/GenBank/DDBJ databases">
        <title>Rapid genome shrinkage in a self-fertile nematode reveals novel sperm competition proteins.</title>
        <authorList>
            <person name="Yin D."/>
            <person name="Schwarz E.M."/>
            <person name="Thomas C.G."/>
            <person name="Felde R.L."/>
            <person name="Korf I.F."/>
            <person name="Cutter A.D."/>
            <person name="Schartner C.M."/>
            <person name="Ralston E.J."/>
            <person name="Meyer B.J."/>
            <person name="Haag E.S."/>
        </authorList>
    </citation>
    <scope>NUCLEOTIDE SEQUENCE [LARGE SCALE GENOMIC DNA]</scope>
    <source>
        <strain evidence="3">JU1422</strain>
    </source>
</reference>
<accession>A0A2G5TW79</accession>
<evidence type="ECO:0000313" key="2">
    <source>
        <dbReference type="EMBL" id="PIC31565.1"/>
    </source>
</evidence>
<evidence type="ECO:0000313" key="3">
    <source>
        <dbReference type="Proteomes" id="UP000230233"/>
    </source>
</evidence>
<dbReference type="EMBL" id="PDUG01000004">
    <property type="protein sequence ID" value="PIC31565.1"/>
    <property type="molecule type" value="Genomic_DNA"/>
</dbReference>
<dbReference type="Proteomes" id="UP000230233">
    <property type="component" value="Chromosome IV"/>
</dbReference>